<dbReference type="SUPFAM" id="SSF54909">
    <property type="entry name" value="Dimeric alpha+beta barrel"/>
    <property type="match status" value="1"/>
</dbReference>
<keyword evidence="2" id="KW-0560">Oxidoreductase</keyword>
<keyword evidence="2" id="KW-0503">Monooxygenase</keyword>
<accession>D7UX49</accession>
<dbReference type="eggNOG" id="COG1359">
    <property type="taxonomic scope" value="Bacteria"/>
</dbReference>
<dbReference type="HOGENOM" id="CLU_131496_11_0_9"/>
<dbReference type="AlphaFoldDB" id="D7UX49"/>
<organism evidence="2 3">
    <name type="scientific">Listeria grayi DSM 20601</name>
    <dbReference type="NCBI Taxonomy" id="525367"/>
    <lineage>
        <taxon>Bacteria</taxon>
        <taxon>Bacillati</taxon>
        <taxon>Bacillota</taxon>
        <taxon>Bacilli</taxon>
        <taxon>Bacillales</taxon>
        <taxon>Listeriaceae</taxon>
        <taxon>Listeria</taxon>
    </lineage>
</organism>
<proteinExistence type="predicted"/>
<dbReference type="PANTHER" id="PTHR33336:SF3">
    <property type="entry name" value="ABM DOMAIN-CONTAINING PROTEIN"/>
    <property type="match status" value="1"/>
</dbReference>
<dbReference type="EMBL" id="ACCR02000003">
    <property type="protein sequence ID" value="EFI84257.1"/>
    <property type="molecule type" value="Genomic_DNA"/>
</dbReference>
<dbReference type="Proteomes" id="UP000010119">
    <property type="component" value="Unassembled WGS sequence"/>
</dbReference>
<dbReference type="InterPro" id="IPR050744">
    <property type="entry name" value="AI-2_Isomerase_LsrG"/>
</dbReference>
<dbReference type="InterPro" id="IPR007138">
    <property type="entry name" value="ABM_dom"/>
</dbReference>
<comment type="caution">
    <text evidence="2">The sequence shown here is derived from an EMBL/GenBank/DDBJ whole genome shotgun (WGS) entry which is preliminary data.</text>
</comment>
<dbReference type="GO" id="GO:0004497">
    <property type="term" value="F:monooxygenase activity"/>
    <property type="evidence" value="ECO:0007669"/>
    <property type="project" value="UniProtKB-KW"/>
</dbReference>
<gene>
    <name evidence="2" type="ORF">HMPREF0556_10810</name>
</gene>
<keyword evidence="3" id="KW-1185">Reference proteome</keyword>
<dbReference type="STRING" id="525367.HMPREF0556_10810"/>
<reference evidence="2" key="1">
    <citation type="submission" date="2010-06" db="EMBL/GenBank/DDBJ databases">
        <authorList>
            <person name="Muzny D."/>
            <person name="Qin X."/>
            <person name="Buhay C."/>
            <person name="Dugan-Rocha S."/>
            <person name="Ding Y."/>
            <person name="Chen G."/>
            <person name="Hawes A."/>
            <person name="Holder M."/>
            <person name="Jhangiani S."/>
            <person name="Johnson A."/>
            <person name="Khan Z."/>
            <person name="Li Z."/>
            <person name="Liu W."/>
            <person name="Liu X."/>
            <person name="Perez L."/>
            <person name="Shen H."/>
            <person name="Wang Q."/>
            <person name="Watt J."/>
            <person name="Xi L."/>
            <person name="Xin Y."/>
            <person name="Zhou J."/>
            <person name="Deng J."/>
            <person name="Jiang H."/>
            <person name="Liu Y."/>
            <person name="Qu J."/>
            <person name="Song X.-Z."/>
            <person name="Zhang L."/>
            <person name="Villasana D."/>
            <person name="Johnson A."/>
            <person name="Liu J."/>
            <person name="Liyanage D."/>
            <person name="Lorensuhewa L."/>
            <person name="Robinson T."/>
            <person name="Song A."/>
            <person name="Song B.-B."/>
            <person name="Dinh H."/>
            <person name="Thornton R."/>
            <person name="Coyle M."/>
            <person name="Francisco L."/>
            <person name="Jackson L."/>
            <person name="Javaid M."/>
            <person name="Korchina V."/>
            <person name="Kovar C."/>
            <person name="Mata R."/>
            <person name="Mathew T."/>
            <person name="Ngo R."/>
            <person name="Nguyen L."/>
            <person name="Nguyen N."/>
            <person name="Okwuonu G."/>
            <person name="Ongeri F."/>
            <person name="Pham C."/>
            <person name="Simmons D."/>
            <person name="Wilczek-Boney K."/>
            <person name="Hale W."/>
            <person name="Jakkamsetti A."/>
            <person name="Pham P."/>
            <person name="Ruth R."/>
            <person name="San Lucas F."/>
            <person name="Warren J."/>
            <person name="Zhang J."/>
            <person name="Zhao Z."/>
            <person name="Zhou C."/>
            <person name="Zhu D."/>
            <person name="Lee S."/>
            <person name="Bess C."/>
            <person name="Blankenburg K."/>
            <person name="Forbes L."/>
            <person name="Fu Q."/>
            <person name="Gubbala S."/>
            <person name="Hirani K."/>
            <person name="Jayaseelan J.C."/>
            <person name="Lara F."/>
            <person name="Munidasa M."/>
            <person name="Palculict T."/>
            <person name="Patil S."/>
            <person name="Pu L.-L."/>
            <person name="Saada N."/>
            <person name="Tang L."/>
            <person name="Weissenberger G."/>
            <person name="Zhu Y."/>
            <person name="Hemphill L."/>
            <person name="Shang Y."/>
            <person name="Youmans B."/>
            <person name="Ayvaz T."/>
            <person name="Ross M."/>
            <person name="Santibanez J."/>
            <person name="Aqrawi P."/>
            <person name="Gross S."/>
            <person name="Joshi V."/>
            <person name="Fowler G."/>
            <person name="Nazareth L."/>
            <person name="Reid J."/>
            <person name="Worley K."/>
            <person name="Petrosino J."/>
            <person name="Highlander S."/>
            <person name="Gibbs R."/>
        </authorList>
    </citation>
    <scope>NUCLEOTIDE SEQUENCE [LARGE SCALE GENOMIC DNA]</scope>
    <source>
        <strain evidence="2">DSM 20601</strain>
    </source>
</reference>
<dbReference type="InterPro" id="IPR011008">
    <property type="entry name" value="Dimeric_a/b-barrel"/>
</dbReference>
<evidence type="ECO:0000313" key="2">
    <source>
        <dbReference type="EMBL" id="EFI84257.1"/>
    </source>
</evidence>
<feature type="domain" description="ABM" evidence="1">
    <location>
        <begin position="16"/>
        <end position="104"/>
    </location>
</feature>
<name>D7UX49_LISGR</name>
<dbReference type="PROSITE" id="PS51725">
    <property type="entry name" value="ABM"/>
    <property type="match status" value="1"/>
</dbReference>
<evidence type="ECO:0000313" key="3">
    <source>
        <dbReference type="Proteomes" id="UP000010119"/>
    </source>
</evidence>
<dbReference type="Gene3D" id="3.30.70.100">
    <property type="match status" value="1"/>
</dbReference>
<dbReference type="Pfam" id="PF03992">
    <property type="entry name" value="ABM"/>
    <property type="match status" value="1"/>
</dbReference>
<sequence>MKIELINWKEGLSKMIFIQARLTVKTEKIDTFVEKAQSLIAASTAETGNVRYELVKAVDQPNVFYMLEQWQDAAAVASHNESAHFKGFSEQSATLLEAKPEITLLQPLKEGNN</sequence>
<dbReference type="PANTHER" id="PTHR33336">
    <property type="entry name" value="QUINOL MONOOXYGENASE YGIN-RELATED"/>
    <property type="match status" value="1"/>
</dbReference>
<evidence type="ECO:0000259" key="1">
    <source>
        <dbReference type="PROSITE" id="PS51725"/>
    </source>
</evidence>
<protein>
    <submittedName>
        <fullName evidence="2">Antibiotic biosynthesis monooxygenase</fullName>
    </submittedName>
</protein>